<keyword evidence="6 7" id="KW-0012">Acyltransferase</keyword>
<keyword evidence="2" id="KW-1003">Cell membrane</keyword>
<evidence type="ECO:0000256" key="4">
    <source>
        <dbReference type="ARBA" id="ARBA00022679"/>
    </source>
</evidence>
<dbReference type="GO" id="GO:0005886">
    <property type="term" value="C:plasma membrane"/>
    <property type="evidence" value="ECO:0007669"/>
    <property type="project" value="UniProtKB-SubCell"/>
</dbReference>
<dbReference type="InterPro" id="IPR004960">
    <property type="entry name" value="LipA_acyltrans"/>
</dbReference>
<dbReference type="PANTHER" id="PTHR30606">
    <property type="entry name" value="LIPID A BIOSYNTHESIS LAUROYL ACYLTRANSFERASE"/>
    <property type="match status" value="1"/>
</dbReference>
<dbReference type="OrthoDB" id="9803456at2"/>
<dbReference type="Pfam" id="PF03279">
    <property type="entry name" value="Lip_A_acyltrans"/>
    <property type="match status" value="1"/>
</dbReference>
<evidence type="ECO:0000256" key="5">
    <source>
        <dbReference type="ARBA" id="ARBA00023136"/>
    </source>
</evidence>
<evidence type="ECO:0000256" key="2">
    <source>
        <dbReference type="ARBA" id="ARBA00022475"/>
    </source>
</evidence>
<reference evidence="7 8" key="1">
    <citation type="submission" date="2020-08" db="EMBL/GenBank/DDBJ databases">
        <title>Genome sequencing of Purple Non-Sulfur Bacteria from various extreme environments.</title>
        <authorList>
            <person name="Mayer M."/>
        </authorList>
    </citation>
    <scope>NUCLEOTIDE SEQUENCE [LARGE SCALE GENOMIC DNA]</scope>
    <source>
        <strain evidence="7 8">2761</strain>
    </source>
</reference>
<keyword evidence="8" id="KW-1185">Reference proteome</keyword>
<dbReference type="Proteomes" id="UP000587070">
    <property type="component" value="Unassembled WGS sequence"/>
</dbReference>
<dbReference type="EMBL" id="JACIGE010000001">
    <property type="protein sequence ID" value="MBB4246089.1"/>
    <property type="molecule type" value="Genomic_DNA"/>
</dbReference>
<gene>
    <name evidence="7" type="ORF">GGD90_000438</name>
</gene>
<keyword evidence="4 7" id="KW-0808">Transferase</keyword>
<dbReference type="EC" id="2.3.1.241" evidence="7"/>
<comment type="caution">
    <text evidence="7">The sequence shown here is derived from an EMBL/GenBank/DDBJ whole genome shotgun (WGS) entry which is preliminary data.</text>
</comment>
<proteinExistence type="predicted"/>
<dbReference type="PANTHER" id="PTHR30606:SF9">
    <property type="entry name" value="LIPID A BIOSYNTHESIS LAUROYLTRANSFERASE"/>
    <property type="match status" value="1"/>
</dbReference>
<organism evidence="7 8">
    <name type="scientific">Rhodocyclus tenuis</name>
    <name type="common">Rhodospirillum tenue</name>
    <dbReference type="NCBI Taxonomy" id="1066"/>
    <lineage>
        <taxon>Bacteria</taxon>
        <taxon>Pseudomonadati</taxon>
        <taxon>Pseudomonadota</taxon>
        <taxon>Betaproteobacteria</taxon>
        <taxon>Rhodocyclales</taxon>
        <taxon>Rhodocyclaceae</taxon>
        <taxon>Rhodocyclus</taxon>
    </lineage>
</organism>
<comment type="subcellular location">
    <subcellularLocation>
        <location evidence="1">Cell inner membrane</location>
    </subcellularLocation>
</comment>
<dbReference type="PIRSF" id="PIRSF026649">
    <property type="entry name" value="MsbB"/>
    <property type="match status" value="1"/>
</dbReference>
<protein>
    <submittedName>
        <fullName evidence="7">KDO2-lipid IV(A) lauroyltransferase</fullName>
        <ecNumber evidence="7">2.3.1.241</ecNumber>
    </submittedName>
</protein>
<evidence type="ECO:0000256" key="6">
    <source>
        <dbReference type="ARBA" id="ARBA00023315"/>
    </source>
</evidence>
<dbReference type="GO" id="GO:0009247">
    <property type="term" value="P:glycolipid biosynthetic process"/>
    <property type="evidence" value="ECO:0007669"/>
    <property type="project" value="UniProtKB-ARBA"/>
</dbReference>
<evidence type="ECO:0000313" key="7">
    <source>
        <dbReference type="EMBL" id="MBB4246089.1"/>
    </source>
</evidence>
<dbReference type="RefSeq" id="WP_153114927.1">
    <property type="nucleotide sequence ID" value="NZ_JACIGE010000001.1"/>
</dbReference>
<dbReference type="GO" id="GO:0008913">
    <property type="term" value="F:Kdo2-lipid IVA acyltransferase activity"/>
    <property type="evidence" value="ECO:0007669"/>
    <property type="project" value="UniProtKB-EC"/>
</dbReference>
<keyword evidence="3" id="KW-0997">Cell inner membrane</keyword>
<dbReference type="CDD" id="cd07984">
    <property type="entry name" value="LPLAT_LABLAT-like"/>
    <property type="match status" value="1"/>
</dbReference>
<dbReference type="AlphaFoldDB" id="A0A840GCX5"/>
<sequence>MSRSRRGRKKEAASSLRQVASTSLVGLLWLLHWLPLPALRALGAVLGRLLFAIGRERRRVALLNLRLCFPELEEAARRDLARRHFIAFARAFLDRTLLWWAPRTRLERLIRLEGREHLTAADGQPTILLAPHFVGLDAAGSMMTMQTPLVSVYANQKNPVFNDVLLAGRLRFNDPVLLSRQDGMRRALKCLREGLPFYYLPDMDYGARDAVFVPFFGVPAATITGVSRLARIAGARVVPCVARMTAAGYTIELQAPWESFPGDDVEADTRRMNEYIESQVRRMPEQYFWLHKRFKTRPPGEPRFY</sequence>
<name>A0A840GCX5_RHOTE</name>
<evidence type="ECO:0000256" key="1">
    <source>
        <dbReference type="ARBA" id="ARBA00004533"/>
    </source>
</evidence>
<evidence type="ECO:0000313" key="8">
    <source>
        <dbReference type="Proteomes" id="UP000587070"/>
    </source>
</evidence>
<accession>A0A840GCX5</accession>
<keyword evidence="5" id="KW-0472">Membrane</keyword>
<evidence type="ECO:0000256" key="3">
    <source>
        <dbReference type="ARBA" id="ARBA00022519"/>
    </source>
</evidence>